<organism evidence="1 2">
    <name type="scientific">Mucor flavus</name>
    <dbReference type="NCBI Taxonomy" id="439312"/>
    <lineage>
        <taxon>Eukaryota</taxon>
        <taxon>Fungi</taxon>
        <taxon>Fungi incertae sedis</taxon>
        <taxon>Mucoromycota</taxon>
        <taxon>Mucoromycotina</taxon>
        <taxon>Mucoromycetes</taxon>
        <taxon>Mucorales</taxon>
        <taxon>Mucorineae</taxon>
        <taxon>Mucoraceae</taxon>
        <taxon>Mucor</taxon>
    </lineage>
</organism>
<name>A0ABP9YWC6_9FUNG</name>
<reference evidence="1 2" key="1">
    <citation type="submission" date="2024-04" db="EMBL/GenBank/DDBJ databases">
        <title>genome sequences of Mucor flavus KT1a and Helicostylum pulchrum KT1b strains isolated from the surface of a dry-aged beef.</title>
        <authorList>
            <person name="Toyotome T."/>
            <person name="Hosono M."/>
            <person name="Torimaru M."/>
            <person name="Fukuda K."/>
            <person name="Mikami N."/>
        </authorList>
    </citation>
    <scope>NUCLEOTIDE SEQUENCE [LARGE SCALE GENOMIC DNA]</scope>
    <source>
        <strain evidence="1 2">KT1a</strain>
    </source>
</reference>
<accession>A0ABP9YWC6</accession>
<evidence type="ECO:0000313" key="1">
    <source>
        <dbReference type="EMBL" id="GAA5811161.1"/>
    </source>
</evidence>
<comment type="caution">
    <text evidence="1">The sequence shown here is derived from an EMBL/GenBank/DDBJ whole genome shotgun (WGS) entry which is preliminary data.</text>
</comment>
<dbReference type="EMBL" id="BAABUK010000009">
    <property type="protein sequence ID" value="GAA5811161.1"/>
    <property type="molecule type" value="Genomic_DNA"/>
</dbReference>
<keyword evidence="2" id="KW-1185">Reference proteome</keyword>
<dbReference type="Proteomes" id="UP001473302">
    <property type="component" value="Unassembled WGS sequence"/>
</dbReference>
<protein>
    <submittedName>
        <fullName evidence="1">Uncharacterized protein</fullName>
    </submittedName>
</protein>
<proteinExistence type="predicted"/>
<sequence>MSLWTNEKNTEKDIESVILTTQELNRQNLLICATRSERKVMAIDIEIGEISWTYKCPGGGYSIPVAILELSNWESGRPKKLFYAGAGKWSSHLAAESHSAFSQNPVAQYREVQRGKER</sequence>
<evidence type="ECO:0000313" key="2">
    <source>
        <dbReference type="Proteomes" id="UP001473302"/>
    </source>
</evidence>
<gene>
    <name evidence="1" type="ORF">MFLAVUS_004591</name>
</gene>